<dbReference type="Gene3D" id="3.90.1570.50">
    <property type="match status" value="2"/>
</dbReference>
<dbReference type="Pfam" id="PF22679">
    <property type="entry name" value="T1R_D3-like"/>
    <property type="match status" value="1"/>
</dbReference>
<dbReference type="PANTHER" id="PTHR30195">
    <property type="entry name" value="TYPE I SITE-SPECIFIC DEOXYRIBONUCLEASE PROTEIN SUBUNIT M AND R"/>
    <property type="match status" value="1"/>
</dbReference>
<evidence type="ECO:0000256" key="7">
    <source>
        <dbReference type="ARBA" id="ARBA00022801"/>
    </source>
</evidence>
<keyword evidence="14" id="KW-1185">Reference proteome</keyword>
<dbReference type="EC" id="3.1.21.3" evidence="10"/>
<proteinExistence type="inferred from homology"/>
<evidence type="ECO:0000256" key="10">
    <source>
        <dbReference type="RuleBase" id="RU364115"/>
    </source>
</evidence>
<evidence type="ECO:0000256" key="2">
    <source>
        <dbReference type="ARBA" id="ARBA00008598"/>
    </source>
</evidence>
<accession>A0ABP7Z4R6</accession>
<evidence type="ECO:0000256" key="9">
    <source>
        <dbReference type="ARBA" id="ARBA00023125"/>
    </source>
</evidence>
<comment type="catalytic activity">
    <reaction evidence="1 10">
        <text>Endonucleolytic cleavage of DNA to give random double-stranded fragments with terminal 5'-phosphates, ATP is simultaneously hydrolyzed.</text>
        <dbReference type="EC" id="3.1.21.3"/>
    </reaction>
</comment>
<keyword evidence="6 13" id="KW-0255">Endonuclease</keyword>
<dbReference type="RefSeq" id="WP_344675851.1">
    <property type="nucleotide sequence ID" value="NZ_BAAAZI010000013.1"/>
</dbReference>
<name>A0ABP7Z4R6_9SPHI</name>
<dbReference type="InterPro" id="IPR027417">
    <property type="entry name" value="P-loop_NTPase"/>
</dbReference>
<evidence type="ECO:0000313" key="14">
    <source>
        <dbReference type="Proteomes" id="UP001500101"/>
    </source>
</evidence>
<dbReference type="InterPro" id="IPR007409">
    <property type="entry name" value="Restrct_endonuc_type1_HsdR_N"/>
</dbReference>
<evidence type="ECO:0000259" key="12">
    <source>
        <dbReference type="PROSITE" id="PS51192"/>
    </source>
</evidence>
<keyword evidence="7 10" id="KW-0378">Hydrolase</keyword>
<evidence type="ECO:0000256" key="4">
    <source>
        <dbReference type="ARBA" id="ARBA00022741"/>
    </source>
</evidence>
<evidence type="ECO:0000256" key="11">
    <source>
        <dbReference type="SAM" id="MobiDB-lite"/>
    </source>
</evidence>
<dbReference type="Gene3D" id="3.40.50.300">
    <property type="entry name" value="P-loop containing nucleotide triphosphate hydrolases"/>
    <property type="match status" value="2"/>
</dbReference>
<evidence type="ECO:0000256" key="5">
    <source>
        <dbReference type="ARBA" id="ARBA00022747"/>
    </source>
</evidence>
<dbReference type="InterPro" id="IPR040980">
    <property type="entry name" value="SWI2_SNF2"/>
</dbReference>
<feature type="compositionally biased region" description="Acidic residues" evidence="11">
    <location>
        <begin position="645"/>
        <end position="657"/>
    </location>
</feature>
<comment type="similarity">
    <text evidence="2 10">Belongs to the HsdR family.</text>
</comment>
<dbReference type="Pfam" id="PF18766">
    <property type="entry name" value="SWI2_SNF2"/>
    <property type="match status" value="1"/>
</dbReference>
<dbReference type="CDD" id="cd22332">
    <property type="entry name" value="HsdR_N"/>
    <property type="match status" value="1"/>
</dbReference>
<keyword evidence="3" id="KW-0540">Nuclease</keyword>
<keyword evidence="9 10" id="KW-0238">DNA-binding</keyword>
<evidence type="ECO:0000256" key="6">
    <source>
        <dbReference type="ARBA" id="ARBA00022759"/>
    </source>
</evidence>
<gene>
    <name evidence="13" type="ORF">GCM10022216_32500</name>
</gene>
<dbReference type="InterPro" id="IPR051268">
    <property type="entry name" value="Type-I_R_enzyme_R_subunit"/>
</dbReference>
<comment type="function">
    <text evidence="10">Subunit R is required for both nuclease and ATPase activities, but not for modification.</text>
</comment>
<feature type="domain" description="Helicase ATP-binding" evidence="12">
    <location>
        <begin position="311"/>
        <end position="473"/>
    </location>
</feature>
<dbReference type="PROSITE" id="PS51192">
    <property type="entry name" value="HELICASE_ATP_BIND_1"/>
    <property type="match status" value="1"/>
</dbReference>
<dbReference type="GO" id="GO:0004519">
    <property type="term" value="F:endonuclease activity"/>
    <property type="evidence" value="ECO:0007669"/>
    <property type="project" value="UniProtKB-KW"/>
</dbReference>
<dbReference type="NCBIfam" id="TIGR00348">
    <property type="entry name" value="hsdR"/>
    <property type="match status" value="1"/>
</dbReference>
<dbReference type="CDD" id="cd18030">
    <property type="entry name" value="DEXHc_RE_I_HsdR"/>
    <property type="match status" value="1"/>
</dbReference>
<keyword evidence="8 10" id="KW-0067">ATP-binding</keyword>
<dbReference type="PANTHER" id="PTHR30195:SF16">
    <property type="entry name" value="TYPE I RESTRICTION ENZYME ENDONUCLEASE SUBUNIT"/>
    <property type="match status" value="1"/>
</dbReference>
<keyword evidence="5 10" id="KW-0680">Restriction system</keyword>
<reference evidence="14" key="1">
    <citation type="journal article" date="2019" name="Int. J. Syst. Evol. Microbiol.">
        <title>The Global Catalogue of Microorganisms (GCM) 10K type strain sequencing project: providing services to taxonomists for standard genome sequencing and annotation.</title>
        <authorList>
            <consortium name="The Broad Institute Genomics Platform"/>
            <consortium name="The Broad Institute Genome Sequencing Center for Infectious Disease"/>
            <person name="Wu L."/>
            <person name="Ma J."/>
        </authorList>
    </citation>
    <scope>NUCLEOTIDE SEQUENCE [LARGE SCALE GENOMIC DNA]</scope>
    <source>
        <strain evidence="14">JCM 16704</strain>
    </source>
</reference>
<sequence>MPITNYNLIAENTESTVVSEYISEYKKEVHYQSEAELEKAFIKLLKAQEYEFLTIHTNTELVNNLRVQLEKLNDYQFTEKEWKQFFECKLSNPNVNIEDKTRLIQEDYIQALQCEDGSLRNIYLIDKKNIHNNNLQVINQYETAEGNRANRYDVTVLVNGLPMVHIELKKRGVSLQEAFNQIDRYERESFWADSGLFQYVQLFVISNGTLTKYYSNTTRYTHIKEKDKQSTKKSKTSNSYEFTSWWADGSNRPILDLMDFGKTFFAKHSILNIITKYCVFTSDKLLLVMRPYQIVATERILQKINVSNNYKKYGSIDAGGFVWHTTGSGKTLTSFKTAQLASKLPFIEKVIFVVDRKDLDYQTMKEYDKFEKGAANSNTNTAVLKKQLDDPNAKIIITTIQKLSILIKKQKNHPAYGKPIVFIFDECHRSQFGDMHESITKTFKKYFLFGFTGTPIFAKNSNSGGKAHLKTTVQAFGCYVHGDPVNCPEAMHQSAIHTYTIVDAIADKNVLPLRVDYIRTIKEKENIADQKVRDIDREKILLSPKYIANNVNYILEHFDQKTMRNSKPYYMTALANVHEVASAKDRNKIEEIKEKIRRRGFNSIFAVTSIDAAKLYYEEFKRQQKEVPELRKLKIATIFSFGQNDPEEDGVEDENSESTEGLSPSHRDFLDHAILDYNLEFKTNYDTSPDKFQNYYKDVSLRMKNREIDLLIVVNMFLTGFDATTLNTLWVDKNLRMHGLLQAYSRTNRILNSIKTFGNIVCFRNLEENTNEALALFVNKEAGGIVLLKTFDEYYYGYNDGKKDVRGYAELVQELLEKFPIGVRIVSEEAKKEFIRLYGAILKLMNILRSFDEFAGKEILSDRDFQDYHSIYIELYNEFRGQGTGDRENVVDDIEFEMELIKQVEINIDYILMLIRKYHEGHMKDKEIVVNIQKAIDSSVDLRNKKDLIEKFVDSLTPSSNVDEEWIQYVKEQKEAELNQIIVEERLKEEETKTFVDNSFKNGEIQSAGTSFAKILPPVSRFTPTGERTSLKERVLTRLKEYFDRYFNIS</sequence>
<dbReference type="SUPFAM" id="SSF52540">
    <property type="entry name" value="P-loop containing nucleoside triphosphate hydrolases"/>
    <property type="match status" value="2"/>
</dbReference>
<comment type="subunit">
    <text evidence="10">The type I restriction/modification system is composed of three polypeptides R, M and S.</text>
</comment>
<evidence type="ECO:0000313" key="13">
    <source>
        <dbReference type="EMBL" id="GAA4146980.1"/>
    </source>
</evidence>
<comment type="caution">
    <text evidence="13">The sequence shown here is derived from an EMBL/GenBank/DDBJ whole genome shotgun (WGS) entry which is preliminary data.</text>
</comment>
<feature type="region of interest" description="Disordered" evidence="11">
    <location>
        <begin position="644"/>
        <end position="664"/>
    </location>
</feature>
<dbReference type="InterPro" id="IPR004473">
    <property type="entry name" value="Restrct_endonuc_typeI_HsdR"/>
</dbReference>
<organism evidence="13 14">
    <name type="scientific">Sphingobacterium kyonggiense</name>
    <dbReference type="NCBI Taxonomy" id="714075"/>
    <lineage>
        <taxon>Bacteria</taxon>
        <taxon>Pseudomonadati</taxon>
        <taxon>Bacteroidota</taxon>
        <taxon>Sphingobacteriia</taxon>
        <taxon>Sphingobacteriales</taxon>
        <taxon>Sphingobacteriaceae</taxon>
        <taxon>Sphingobacterium</taxon>
    </lineage>
</organism>
<dbReference type="EMBL" id="BAAAZI010000013">
    <property type="protein sequence ID" value="GAA4146980.1"/>
    <property type="molecule type" value="Genomic_DNA"/>
</dbReference>
<dbReference type="Pfam" id="PF12008">
    <property type="entry name" value="EcoR124_C"/>
    <property type="match status" value="1"/>
</dbReference>
<dbReference type="Proteomes" id="UP001500101">
    <property type="component" value="Unassembled WGS sequence"/>
</dbReference>
<dbReference type="Pfam" id="PF04313">
    <property type="entry name" value="HSDR_N"/>
    <property type="match status" value="1"/>
</dbReference>
<keyword evidence="4 10" id="KW-0547">Nucleotide-binding</keyword>
<dbReference type="Gene3D" id="1.20.58.2040">
    <property type="match status" value="1"/>
</dbReference>
<dbReference type="SMART" id="SM00487">
    <property type="entry name" value="DEXDc"/>
    <property type="match status" value="1"/>
</dbReference>
<dbReference type="InterPro" id="IPR022625">
    <property type="entry name" value="TypeI_RM_Rsu_C"/>
</dbReference>
<evidence type="ECO:0000256" key="8">
    <source>
        <dbReference type="ARBA" id="ARBA00022840"/>
    </source>
</evidence>
<evidence type="ECO:0000256" key="3">
    <source>
        <dbReference type="ARBA" id="ARBA00022722"/>
    </source>
</evidence>
<evidence type="ECO:0000256" key="1">
    <source>
        <dbReference type="ARBA" id="ARBA00000851"/>
    </source>
</evidence>
<protein>
    <recommendedName>
        <fullName evidence="10">Type I restriction enzyme endonuclease subunit</fullName>
        <shortName evidence="10">R protein</shortName>
        <ecNumber evidence="10">3.1.21.3</ecNumber>
    </recommendedName>
</protein>
<dbReference type="CDD" id="cd18800">
    <property type="entry name" value="SF2_C_EcoR124I-like"/>
    <property type="match status" value="1"/>
</dbReference>
<dbReference type="InterPro" id="IPR055180">
    <property type="entry name" value="HsdR_RecA-like_helicase_dom_2"/>
</dbReference>
<dbReference type="InterPro" id="IPR014001">
    <property type="entry name" value="Helicase_ATP-bd"/>
</dbReference>